<keyword evidence="2 5" id="KW-0812">Transmembrane</keyword>
<proteinExistence type="predicted"/>
<evidence type="ECO:0000313" key="8">
    <source>
        <dbReference type="WBParaSite" id="HPBE_0000938601-mRNA-1"/>
    </source>
</evidence>
<dbReference type="PANTHER" id="PTHR46709:SF15">
    <property type="entry name" value="G_PROTEIN_RECEP_F1_2 DOMAIN-CONTAINING PROTEIN"/>
    <property type="match status" value="1"/>
</dbReference>
<reference evidence="8" key="1">
    <citation type="submission" date="2019-09" db="UniProtKB">
        <authorList>
            <consortium name="WormBaseParasite"/>
        </authorList>
    </citation>
    <scope>IDENTIFICATION</scope>
</reference>
<name>A0A183FP74_HELPZ</name>
<dbReference type="WBParaSite" id="HPBE_0000938601-mRNA-1">
    <property type="protein sequence ID" value="HPBE_0000938601-mRNA-1"/>
    <property type="gene ID" value="HPBE_0000938601"/>
</dbReference>
<evidence type="ECO:0000256" key="2">
    <source>
        <dbReference type="ARBA" id="ARBA00022692"/>
    </source>
</evidence>
<dbReference type="InterPro" id="IPR017452">
    <property type="entry name" value="GPCR_Rhodpsn_7TM"/>
</dbReference>
<evidence type="ECO:0000313" key="7">
    <source>
        <dbReference type="Proteomes" id="UP000050761"/>
    </source>
</evidence>
<evidence type="ECO:0000259" key="6">
    <source>
        <dbReference type="PROSITE" id="PS50262"/>
    </source>
</evidence>
<protein>
    <submittedName>
        <fullName evidence="8">G_PROTEIN_RECEP_F1_2 domain-containing protein</fullName>
    </submittedName>
</protein>
<dbReference type="Proteomes" id="UP000050761">
    <property type="component" value="Unassembled WGS sequence"/>
</dbReference>
<dbReference type="SUPFAM" id="SSF81321">
    <property type="entry name" value="Family A G protein-coupled receptor-like"/>
    <property type="match status" value="1"/>
</dbReference>
<keyword evidence="4 5" id="KW-0472">Membrane</keyword>
<evidence type="ECO:0000256" key="1">
    <source>
        <dbReference type="ARBA" id="ARBA00004370"/>
    </source>
</evidence>
<dbReference type="GO" id="GO:0016020">
    <property type="term" value="C:membrane"/>
    <property type="evidence" value="ECO:0007669"/>
    <property type="project" value="UniProtKB-SubCell"/>
</dbReference>
<keyword evidence="7" id="KW-1185">Reference proteome</keyword>
<comment type="subcellular location">
    <subcellularLocation>
        <location evidence="1">Membrane</location>
    </subcellularLocation>
</comment>
<feature type="transmembrane region" description="Helical" evidence="5">
    <location>
        <begin position="217"/>
        <end position="240"/>
    </location>
</feature>
<sequence>LLLFVFLTKSSSNPFQTFLAFLDFMLCFLFITCFGALSLSVTLRIEWLYTAVKTSNVHMLIASRMVQLCIPYILIANTAYRLASVTERPHRLKQGRNLQVTVLIIAAIVVSLRLPGYFFIEVVKLPNCDFFESRILSVKDRDPELTRMYRISDVFIQFLHLFVSFLILCVLNCVVVLKLRTSHQRARRQSTCPTIFHASKRSTAAEEERREHKRFRCAVKTTIVIISSYLACNSVNFILYCIEMFNSSLTQLIRTEPRVKASCAASSAEGARFGVLVRLLAATVYCLEFQDEDGNFDVFYVVASDLGTNLFVLSSTIRIFVYYKYNPAIRTQIRSVTAFSSLLGHKKYAAKGEPLTATSL</sequence>
<dbReference type="PANTHER" id="PTHR46709">
    <property type="entry name" value="PROTEIN CBG23488-RELATED"/>
    <property type="match status" value="1"/>
</dbReference>
<dbReference type="PROSITE" id="PS50262">
    <property type="entry name" value="G_PROTEIN_RECEP_F1_2"/>
    <property type="match status" value="1"/>
</dbReference>
<dbReference type="Gene3D" id="1.20.1070.10">
    <property type="entry name" value="Rhodopsin 7-helix transmembrane proteins"/>
    <property type="match status" value="1"/>
</dbReference>
<organism evidence="7 8">
    <name type="scientific">Heligmosomoides polygyrus</name>
    <name type="common">Parasitic roundworm</name>
    <dbReference type="NCBI Taxonomy" id="6339"/>
    <lineage>
        <taxon>Eukaryota</taxon>
        <taxon>Metazoa</taxon>
        <taxon>Ecdysozoa</taxon>
        <taxon>Nematoda</taxon>
        <taxon>Chromadorea</taxon>
        <taxon>Rhabditida</taxon>
        <taxon>Rhabditina</taxon>
        <taxon>Rhabditomorpha</taxon>
        <taxon>Strongyloidea</taxon>
        <taxon>Heligmosomidae</taxon>
        <taxon>Heligmosomoides</taxon>
    </lineage>
</organism>
<dbReference type="AlphaFoldDB" id="A0A183FP74"/>
<feature type="transmembrane region" description="Helical" evidence="5">
    <location>
        <begin position="18"/>
        <end position="41"/>
    </location>
</feature>
<accession>A0A183FP74</accession>
<feature type="transmembrane region" description="Helical" evidence="5">
    <location>
        <begin position="100"/>
        <end position="120"/>
    </location>
</feature>
<evidence type="ECO:0000256" key="3">
    <source>
        <dbReference type="ARBA" id="ARBA00022989"/>
    </source>
</evidence>
<keyword evidence="3 5" id="KW-1133">Transmembrane helix</keyword>
<evidence type="ECO:0000256" key="5">
    <source>
        <dbReference type="SAM" id="Phobius"/>
    </source>
</evidence>
<feature type="transmembrane region" description="Helical" evidence="5">
    <location>
        <begin position="154"/>
        <end position="179"/>
    </location>
</feature>
<evidence type="ECO:0000256" key="4">
    <source>
        <dbReference type="ARBA" id="ARBA00023136"/>
    </source>
</evidence>
<feature type="domain" description="G-protein coupled receptors family 1 profile" evidence="6">
    <location>
        <begin position="1"/>
        <end position="322"/>
    </location>
</feature>